<dbReference type="InterPro" id="IPR000905">
    <property type="entry name" value="Gcp-like_dom"/>
</dbReference>
<dbReference type="SUPFAM" id="SSF53067">
    <property type="entry name" value="Actin-like ATPase domain"/>
    <property type="match status" value="2"/>
</dbReference>
<comment type="caution">
    <text evidence="2">The sequence shown here is derived from an EMBL/GenBank/DDBJ whole genome shotgun (WGS) entry which is preliminary data.</text>
</comment>
<dbReference type="GO" id="GO:0005829">
    <property type="term" value="C:cytosol"/>
    <property type="evidence" value="ECO:0007669"/>
    <property type="project" value="TreeGrafter"/>
</dbReference>
<gene>
    <name evidence="2" type="primary">tsaB</name>
    <name evidence="2" type="ORF">COY51_06125</name>
</gene>
<reference evidence="3" key="1">
    <citation type="submission" date="2017-09" db="EMBL/GenBank/DDBJ databases">
        <title>Depth-based differentiation of microbial function through sediment-hosted aquifers and enrichment of novel symbionts in the deep terrestrial subsurface.</title>
        <authorList>
            <person name="Probst A.J."/>
            <person name="Ladd B."/>
            <person name="Jarett J.K."/>
            <person name="Geller-Mcgrath D.E."/>
            <person name="Sieber C.M.K."/>
            <person name="Emerson J.B."/>
            <person name="Anantharaman K."/>
            <person name="Thomas B.C."/>
            <person name="Malmstrom R."/>
            <person name="Stieglmeier M."/>
            <person name="Klingl A."/>
            <person name="Woyke T."/>
            <person name="Ryan C.M."/>
            <person name="Banfield J.F."/>
        </authorList>
    </citation>
    <scope>NUCLEOTIDE SEQUENCE [LARGE SCALE GENOMIC DNA]</scope>
</reference>
<dbReference type="AlphaFoldDB" id="A0A2H9P9Y0"/>
<dbReference type="Proteomes" id="UP000234145">
    <property type="component" value="Unassembled WGS sequence"/>
</dbReference>
<dbReference type="PANTHER" id="PTHR11735">
    <property type="entry name" value="TRNA N6-ADENOSINE THREONYLCARBAMOYLTRANSFERASE"/>
    <property type="match status" value="1"/>
</dbReference>
<evidence type="ECO:0000313" key="3">
    <source>
        <dbReference type="Proteomes" id="UP000234145"/>
    </source>
</evidence>
<protein>
    <submittedName>
        <fullName evidence="2">tRNA (Adenosine(37)-N6)-threonylcarbamoyltransferase complex dimerization subunit type 1 TsaB</fullName>
    </submittedName>
</protein>
<dbReference type="PANTHER" id="PTHR11735:SF11">
    <property type="entry name" value="TRNA THREONYLCARBAMOYLADENOSINE BIOSYNTHESIS PROTEIN TSAB"/>
    <property type="match status" value="1"/>
</dbReference>
<evidence type="ECO:0000313" key="2">
    <source>
        <dbReference type="EMBL" id="PIZ15163.1"/>
    </source>
</evidence>
<name>A0A2H9P9Y0_9BACT</name>
<dbReference type="InterPro" id="IPR043129">
    <property type="entry name" value="ATPase_NBD"/>
</dbReference>
<accession>A0A2H9P9Y0</accession>
<dbReference type="CDD" id="cd24032">
    <property type="entry name" value="ASKHA_NBD_TsaB"/>
    <property type="match status" value="1"/>
</dbReference>
<keyword evidence="2" id="KW-0808">Transferase</keyword>
<dbReference type="EMBL" id="PFMS01000105">
    <property type="protein sequence ID" value="PIZ15163.1"/>
    <property type="molecule type" value="Genomic_DNA"/>
</dbReference>
<dbReference type="Pfam" id="PF00814">
    <property type="entry name" value="TsaD"/>
    <property type="match status" value="1"/>
</dbReference>
<dbReference type="GO" id="GO:0002949">
    <property type="term" value="P:tRNA threonylcarbamoyladenosine modification"/>
    <property type="evidence" value="ECO:0007669"/>
    <property type="project" value="InterPro"/>
</dbReference>
<sequence length="298" mass="32613">MTNDKSLLILGIDTSGEYCSVGLVQGERVLGEISESAPQKHSDQLIPFIDKILKDSHLKIQDVDGIAVSLGPGSFTGLRVGVATAKALAQGLEIPIVGVRTLDMIALNAVEYCSGRPWSVEKSSKLDHYSSGRVYSAIDSRAGYPPKAGRTTTICPIVDARKQQIYTAVYKIKSKSRRTEEPKLKKMTKDLVLTIDEFFKLLMTYNSRLMTVFIGNAIPVYGDVIKEKLCGCPPGVGGGGQAIFATKELWYPRASNIALAGLEKLQQNKKGDNLFKLKPIYLREPDIRAKALSYMVQG</sequence>
<dbReference type="InterPro" id="IPR022496">
    <property type="entry name" value="T6A_TsaB"/>
</dbReference>
<organism evidence="2 3">
    <name type="scientific">Candidatus Desantisbacteria bacterium CG_4_10_14_0_8_um_filter_39_17</name>
    <dbReference type="NCBI Taxonomy" id="1974542"/>
    <lineage>
        <taxon>Bacteria</taxon>
        <taxon>Candidatus Desantisiibacteriota</taxon>
    </lineage>
</organism>
<dbReference type="Gene3D" id="3.30.420.40">
    <property type="match status" value="1"/>
</dbReference>
<feature type="domain" description="Gcp-like" evidence="1">
    <location>
        <begin position="35"/>
        <end position="110"/>
    </location>
</feature>
<proteinExistence type="predicted"/>
<dbReference type="GO" id="GO:0016740">
    <property type="term" value="F:transferase activity"/>
    <property type="evidence" value="ECO:0007669"/>
    <property type="project" value="UniProtKB-KW"/>
</dbReference>
<dbReference type="NCBIfam" id="TIGR03725">
    <property type="entry name" value="T6A_YeaZ"/>
    <property type="match status" value="1"/>
</dbReference>
<evidence type="ECO:0000259" key="1">
    <source>
        <dbReference type="Pfam" id="PF00814"/>
    </source>
</evidence>